<evidence type="ECO:0000313" key="2">
    <source>
        <dbReference type="EMBL" id="TWI37045.1"/>
    </source>
</evidence>
<keyword evidence="2" id="KW-0808">Transferase</keyword>
<accession>A0A562NY09</accession>
<gene>
    <name evidence="2" type="ORF">IQ24_00836</name>
</gene>
<evidence type="ECO:0000313" key="3">
    <source>
        <dbReference type="Proteomes" id="UP000316225"/>
    </source>
</evidence>
<dbReference type="GO" id="GO:0005524">
    <property type="term" value="F:ATP binding"/>
    <property type="evidence" value="ECO:0007669"/>
    <property type="project" value="InterPro"/>
</dbReference>
<evidence type="ECO:0000259" key="1">
    <source>
        <dbReference type="Pfam" id="PF07475"/>
    </source>
</evidence>
<organism evidence="2 3">
    <name type="scientific">Paracoccus sulfuroxidans</name>
    <dbReference type="NCBI Taxonomy" id="384678"/>
    <lineage>
        <taxon>Bacteria</taxon>
        <taxon>Pseudomonadati</taxon>
        <taxon>Pseudomonadota</taxon>
        <taxon>Alphaproteobacteria</taxon>
        <taxon>Rhodobacterales</taxon>
        <taxon>Paracoccaceae</taxon>
        <taxon>Paracoccus</taxon>
    </lineage>
</organism>
<dbReference type="InterPro" id="IPR027417">
    <property type="entry name" value="P-loop_NTPase"/>
</dbReference>
<feature type="domain" description="HPr kinase/phosphorylase C-terminal" evidence="1">
    <location>
        <begin position="3"/>
        <end position="75"/>
    </location>
</feature>
<reference evidence="2 3" key="1">
    <citation type="journal article" date="2015" name="Stand. Genomic Sci.">
        <title>Genomic Encyclopedia of Bacterial and Archaeal Type Strains, Phase III: the genomes of soil and plant-associated and newly described type strains.</title>
        <authorList>
            <person name="Whitman W.B."/>
            <person name="Woyke T."/>
            <person name="Klenk H.P."/>
            <person name="Zhou Y."/>
            <person name="Lilburn T.G."/>
            <person name="Beck B.J."/>
            <person name="De Vos P."/>
            <person name="Vandamme P."/>
            <person name="Eisen J.A."/>
            <person name="Garrity G."/>
            <person name="Hugenholtz P."/>
            <person name="Kyrpides N.C."/>
        </authorList>
    </citation>
    <scope>NUCLEOTIDE SEQUENCE [LARGE SCALE GENOMIC DNA]</scope>
    <source>
        <strain evidence="2 3">CGMCC 1.5364</strain>
    </source>
</reference>
<dbReference type="Proteomes" id="UP000316225">
    <property type="component" value="Unassembled WGS sequence"/>
</dbReference>
<comment type="caution">
    <text evidence="2">The sequence shown here is derived from an EMBL/GenBank/DDBJ whole genome shotgun (WGS) entry which is preliminary data.</text>
</comment>
<keyword evidence="3" id="KW-1185">Reference proteome</keyword>
<name>A0A562NY09_9RHOB</name>
<dbReference type="CDD" id="cd01918">
    <property type="entry name" value="HprK_C"/>
    <property type="match status" value="1"/>
</dbReference>
<proteinExistence type="predicted"/>
<dbReference type="OrthoDB" id="8326226at2"/>
<keyword evidence="2" id="KW-0418">Kinase</keyword>
<dbReference type="InterPro" id="IPR011104">
    <property type="entry name" value="Hpr_kin/Pase_C"/>
</dbReference>
<dbReference type="RefSeq" id="WP_145396520.1">
    <property type="nucleotide sequence ID" value="NZ_VLKU01000002.1"/>
</dbReference>
<dbReference type="GO" id="GO:0006109">
    <property type="term" value="P:regulation of carbohydrate metabolic process"/>
    <property type="evidence" value="ECO:0007669"/>
    <property type="project" value="InterPro"/>
</dbReference>
<dbReference type="SUPFAM" id="SSF53795">
    <property type="entry name" value="PEP carboxykinase-like"/>
    <property type="match status" value="1"/>
</dbReference>
<dbReference type="Pfam" id="PF07475">
    <property type="entry name" value="Hpr_kinase_C"/>
    <property type="match status" value="1"/>
</dbReference>
<protein>
    <submittedName>
        <fullName evidence="2">Hpr(Ser) kinase/phosphatase</fullName>
    </submittedName>
</protein>
<dbReference type="GO" id="GO:0000155">
    <property type="term" value="F:phosphorelay sensor kinase activity"/>
    <property type="evidence" value="ECO:0007669"/>
    <property type="project" value="InterPro"/>
</dbReference>
<dbReference type="Gene3D" id="3.40.50.300">
    <property type="entry name" value="P-loop containing nucleotide triphosphate hydrolases"/>
    <property type="match status" value="1"/>
</dbReference>
<sequence>MIVHASCVELRGRGLLILGRSGAGKSTLALDMMALGAGLVADDRTVLVREGDRIMADAPATIRGQIEARGVGILGAVASGPVPLALVVDLDRSEPERLPPHHLHPLLGLELPLVLGAERAHLCSALLQYLAGGRIDDAHRP</sequence>
<dbReference type="EMBL" id="VLKU01000002">
    <property type="protein sequence ID" value="TWI37045.1"/>
    <property type="molecule type" value="Genomic_DNA"/>
</dbReference>
<dbReference type="AlphaFoldDB" id="A0A562NY09"/>